<accession>A0A9D1IE15</accession>
<gene>
    <name evidence="2" type="ORF">IAC53_03830</name>
</gene>
<evidence type="ECO:0000313" key="3">
    <source>
        <dbReference type="Proteomes" id="UP000824071"/>
    </source>
</evidence>
<comment type="caution">
    <text evidence="2">The sequence shown here is derived from an EMBL/GenBank/DDBJ whole genome shotgun (WGS) entry which is preliminary data.</text>
</comment>
<keyword evidence="1" id="KW-0472">Membrane</keyword>
<reference evidence="2" key="2">
    <citation type="journal article" date="2021" name="PeerJ">
        <title>Extensive microbial diversity within the chicken gut microbiome revealed by metagenomics and culture.</title>
        <authorList>
            <person name="Gilroy R."/>
            <person name="Ravi A."/>
            <person name="Getino M."/>
            <person name="Pursley I."/>
            <person name="Horton D.L."/>
            <person name="Alikhan N.F."/>
            <person name="Baker D."/>
            <person name="Gharbi K."/>
            <person name="Hall N."/>
            <person name="Watson M."/>
            <person name="Adriaenssens E.M."/>
            <person name="Foster-Nyarko E."/>
            <person name="Jarju S."/>
            <person name="Secka A."/>
            <person name="Antonio M."/>
            <person name="Oren A."/>
            <person name="Chaudhuri R.R."/>
            <person name="La Ragione R."/>
            <person name="Hildebrand F."/>
            <person name="Pallen M.J."/>
        </authorList>
    </citation>
    <scope>NUCLEOTIDE SEQUENCE</scope>
    <source>
        <strain evidence="2">ChiGjej1B1-19959</strain>
    </source>
</reference>
<feature type="transmembrane region" description="Helical" evidence="1">
    <location>
        <begin position="117"/>
        <end position="139"/>
    </location>
</feature>
<dbReference type="AlphaFoldDB" id="A0A9D1IE15"/>
<feature type="transmembrane region" description="Helical" evidence="1">
    <location>
        <begin position="87"/>
        <end position="111"/>
    </location>
</feature>
<keyword evidence="1" id="KW-0812">Transmembrane</keyword>
<keyword evidence="1" id="KW-1133">Transmembrane helix</keyword>
<dbReference type="EMBL" id="DVMW01000026">
    <property type="protein sequence ID" value="HIU35720.1"/>
    <property type="molecule type" value="Genomic_DNA"/>
</dbReference>
<organism evidence="2 3">
    <name type="scientific">Candidatus Fimenecus excrementigallinarum</name>
    <dbReference type="NCBI Taxonomy" id="2840816"/>
    <lineage>
        <taxon>Bacteria</taxon>
        <taxon>Bacillati</taxon>
        <taxon>Bacillota</taxon>
        <taxon>Clostridia</taxon>
        <taxon>Candidatus Fimenecus</taxon>
    </lineage>
</organism>
<evidence type="ECO:0000256" key="1">
    <source>
        <dbReference type="SAM" id="Phobius"/>
    </source>
</evidence>
<name>A0A9D1IE15_9FIRM</name>
<reference evidence="2" key="1">
    <citation type="submission" date="2020-10" db="EMBL/GenBank/DDBJ databases">
        <authorList>
            <person name="Gilroy R."/>
        </authorList>
    </citation>
    <scope>NUCLEOTIDE SEQUENCE</scope>
    <source>
        <strain evidence="2">ChiGjej1B1-19959</strain>
    </source>
</reference>
<dbReference type="Proteomes" id="UP000824071">
    <property type="component" value="Unassembled WGS sequence"/>
</dbReference>
<sequence length="149" mass="16319">MKSKARAILSLVLLVLPVLWWGAPKIGDSLGEAHEKAAWILTDFIGLQVLGENFIWLYIVYPVLCAAAGVVLYCAADASLPKRLKYVLLAFPVAFGICGIVFFLLLVFGAGRLITPLIYTMAGLWGGWLVCNIAALCVLHRETRAERKT</sequence>
<evidence type="ECO:0000313" key="2">
    <source>
        <dbReference type="EMBL" id="HIU35720.1"/>
    </source>
</evidence>
<proteinExistence type="predicted"/>
<protein>
    <submittedName>
        <fullName evidence="2">Uncharacterized protein</fullName>
    </submittedName>
</protein>
<feature type="transmembrane region" description="Helical" evidence="1">
    <location>
        <begin position="55"/>
        <end position="75"/>
    </location>
</feature>